<gene>
    <name evidence="2" type="ORF">ACFQDI_11095</name>
</gene>
<dbReference type="SUPFAM" id="SSF53335">
    <property type="entry name" value="S-adenosyl-L-methionine-dependent methyltransferases"/>
    <property type="match status" value="1"/>
</dbReference>
<keyword evidence="3" id="KW-1185">Reference proteome</keyword>
<dbReference type="Gene3D" id="3.40.50.150">
    <property type="entry name" value="Vaccinia Virus protein VP39"/>
    <property type="match status" value="1"/>
</dbReference>
<evidence type="ECO:0000313" key="3">
    <source>
        <dbReference type="Proteomes" id="UP001596052"/>
    </source>
</evidence>
<protein>
    <submittedName>
        <fullName evidence="2">Class I SAM-dependent methyltransferase</fullName>
    </submittedName>
</protein>
<proteinExistence type="predicted"/>
<reference evidence="3" key="1">
    <citation type="journal article" date="2019" name="Int. J. Syst. Evol. Microbiol.">
        <title>The Global Catalogue of Microorganisms (GCM) 10K type strain sequencing project: providing services to taxonomists for standard genome sequencing and annotation.</title>
        <authorList>
            <consortium name="The Broad Institute Genomics Platform"/>
            <consortium name="The Broad Institute Genome Sequencing Center for Infectious Disease"/>
            <person name="Wu L."/>
            <person name="Ma J."/>
        </authorList>
    </citation>
    <scope>NUCLEOTIDE SEQUENCE [LARGE SCALE GENOMIC DNA]</scope>
    <source>
        <strain evidence="3">CGMCC 4.1469</strain>
    </source>
</reference>
<sequence length="211" mass="23763">MSFDLLAPHYRWLEALCAGGQLQRCRTALLPVIQPPQKVLIYGEGNGRFLTGLCRRFPAAEITVVEASSVMISLARTRLRRAGLAAARVDFVHADALTWQPPAAVHDLIVTCFFLDCFRADQLRSLVPLIAAAAAPHAQWLHADFQIAASGLRRFCSRIIIAFLYAFFRRATKLAAHELVDVSPHLTAAGFSRFERREFVWGLLFCERWQR</sequence>
<dbReference type="Pfam" id="PF13649">
    <property type="entry name" value="Methyltransf_25"/>
    <property type="match status" value="1"/>
</dbReference>
<dbReference type="InterPro" id="IPR029063">
    <property type="entry name" value="SAM-dependent_MTases_sf"/>
</dbReference>
<dbReference type="GO" id="GO:0032259">
    <property type="term" value="P:methylation"/>
    <property type="evidence" value="ECO:0007669"/>
    <property type="project" value="UniProtKB-KW"/>
</dbReference>
<dbReference type="RefSeq" id="WP_377166453.1">
    <property type="nucleotide sequence ID" value="NZ_JBHSMQ010000003.1"/>
</dbReference>
<feature type="domain" description="Methyltransferase" evidence="1">
    <location>
        <begin position="39"/>
        <end position="134"/>
    </location>
</feature>
<organism evidence="2 3">
    <name type="scientific">Prosthecobacter fluviatilis</name>
    <dbReference type="NCBI Taxonomy" id="445931"/>
    <lineage>
        <taxon>Bacteria</taxon>
        <taxon>Pseudomonadati</taxon>
        <taxon>Verrucomicrobiota</taxon>
        <taxon>Verrucomicrobiia</taxon>
        <taxon>Verrucomicrobiales</taxon>
        <taxon>Verrucomicrobiaceae</taxon>
        <taxon>Prosthecobacter</taxon>
    </lineage>
</organism>
<dbReference type="CDD" id="cd02440">
    <property type="entry name" value="AdoMet_MTases"/>
    <property type="match status" value="1"/>
</dbReference>
<dbReference type="Proteomes" id="UP001596052">
    <property type="component" value="Unassembled WGS sequence"/>
</dbReference>
<dbReference type="InterPro" id="IPR041698">
    <property type="entry name" value="Methyltransf_25"/>
</dbReference>
<keyword evidence="2" id="KW-0489">Methyltransferase</keyword>
<name>A0ABW0KPN2_9BACT</name>
<dbReference type="EMBL" id="JBHSMQ010000003">
    <property type="protein sequence ID" value="MFC5455405.1"/>
    <property type="molecule type" value="Genomic_DNA"/>
</dbReference>
<accession>A0ABW0KPN2</accession>
<comment type="caution">
    <text evidence="2">The sequence shown here is derived from an EMBL/GenBank/DDBJ whole genome shotgun (WGS) entry which is preliminary data.</text>
</comment>
<dbReference type="GO" id="GO:0008168">
    <property type="term" value="F:methyltransferase activity"/>
    <property type="evidence" value="ECO:0007669"/>
    <property type="project" value="UniProtKB-KW"/>
</dbReference>
<evidence type="ECO:0000259" key="1">
    <source>
        <dbReference type="Pfam" id="PF13649"/>
    </source>
</evidence>
<evidence type="ECO:0000313" key="2">
    <source>
        <dbReference type="EMBL" id="MFC5455405.1"/>
    </source>
</evidence>
<keyword evidence="2" id="KW-0808">Transferase</keyword>